<reference evidence="2 3" key="1">
    <citation type="submission" date="2015-12" db="EMBL/GenBank/DDBJ databases">
        <title>The genome of Folsomia candida.</title>
        <authorList>
            <person name="Faddeeva A."/>
            <person name="Derks M.F."/>
            <person name="Anvar Y."/>
            <person name="Smit S."/>
            <person name="Van Straalen N."/>
            <person name="Roelofs D."/>
        </authorList>
    </citation>
    <scope>NUCLEOTIDE SEQUENCE [LARGE SCALE GENOMIC DNA]</scope>
    <source>
        <strain evidence="2 3">VU population</strain>
        <tissue evidence="2">Whole body</tissue>
    </source>
</reference>
<evidence type="ECO:0000313" key="2">
    <source>
        <dbReference type="EMBL" id="OXA45441.1"/>
    </source>
</evidence>
<sequence>MRIYKIETNENCINIYSRDNCAGKFIRLQTSDVYTNISDMAAHRWDDDVLVANEKMVVTSIGPCLEKCDPQNWAGMRNDILTNVTFYDETDYKGTASTTCVELHRDATCGGESVLLRPGYPYLHELWLWGFDLGHMSAAQARSMSLCGATCPVVEGKFSTTVTTVLEEPVTNQSDFQSHEKVCTCQGEEQPWHSPVWAILLIVLVILLVLCLAGFGGFYLFQKYRSARPLSYQERCNVIYKSQSENL</sequence>
<dbReference type="Proteomes" id="UP000198287">
    <property type="component" value="Unassembled WGS sequence"/>
</dbReference>
<evidence type="ECO:0000313" key="3">
    <source>
        <dbReference type="Proteomes" id="UP000198287"/>
    </source>
</evidence>
<evidence type="ECO:0000256" key="1">
    <source>
        <dbReference type="SAM" id="Phobius"/>
    </source>
</evidence>
<keyword evidence="1" id="KW-0472">Membrane</keyword>
<gene>
    <name evidence="2" type="ORF">Fcan01_20049</name>
</gene>
<proteinExistence type="predicted"/>
<feature type="transmembrane region" description="Helical" evidence="1">
    <location>
        <begin position="196"/>
        <end position="221"/>
    </location>
</feature>
<organism evidence="2 3">
    <name type="scientific">Folsomia candida</name>
    <name type="common">Springtail</name>
    <dbReference type="NCBI Taxonomy" id="158441"/>
    <lineage>
        <taxon>Eukaryota</taxon>
        <taxon>Metazoa</taxon>
        <taxon>Ecdysozoa</taxon>
        <taxon>Arthropoda</taxon>
        <taxon>Hexapoda</taxon>
        <taxon>Collembola</taxon>
        <taxon>Entomobryomorpha</taxon>
        <taxon>Isotomoidea</taxon>
        <taxon>Isotomidae</taxon>
        <taxon>Proisotominae</taxon>
        <taxon>Folsomia</taxon>
    </lineage>
</organism>
<dbReference type="AlphaFoldDB" id="A0A226DLE9"/>
<keyword evidence="1" id="KW-0812">Transmembrane</keyword>
<accession>A0A226DLE9</accession>
<dbReference type="EMBL" id="LNIX01000018">
    <property type="protein sequence ID" value="OXA45441.1"/>
    <property type="molecule type" value="Genomic_DNA"/>
</dbReference>
<keyword evidence="3" id="KW-1185">Reference proteome</keyword>
<comment type="caution">
    <text evidence="2">The sequence shown here is derived from an EMBL/GenBank/DDBJ whole genome shotgun (WGS) entry which is preliminary data.</text>
</comment>
<keyword evidence="1" id="KW-1133">Transmembrane helix</keyword>
<name>A0A226DLE9_FOLCA</name>
<protein>
    <submittedName>
        <fullName evidence="2">Uncharacterized protein</fullName>
    </submittedName>
</protein>